<feature type="active site" evidence="3">
    <location>
        <position position="198"/>
    </location>
</feature>
<dbReference type="FunFam" id="3.40.605.10:FF:000005">
    <property type="entry name" value="Succinate-semialdehyde dehydrogenase I"/>
    <property type="match status" value="1"/>
</dbReference>
<dbReference type="InterPro" id="IPR015590">
    <property type="entry name" value="Aldehyde_DH_dom"/>
</dbReference>
<evidence type="ECO:0000259" key="5">
    <source>
        <dbReference type="Pfam" id="PF00171"/>
    </source>
</evidence>
<dbReference type="CDD" id="cd07103">
    <property type="entry name" value="ALDH_F5_SSADH_GabD"/>
    <property type="match status" value="1"/>
</dbReference>
<keyword evidence="7" id="KW-1185">Reference proteome</keyword>
<evidence type="ECO:0000256" key="4">
    <source>
        <dbReference type="RuleBase" id="RU003345"/>
    </source>
</evidence>
<dbReference type="SUPFAM" id="SSF53720">
    <property type="entry name" value="ALDH-like"/>
    <property type="match status" value="1"/>
</dbReference>
<dbReference type="AlphaFoldDB" id="A0A927GYB3"/>
<evidence type="ECO:0000256" key="1">
    <source>
        <dbReference type="ARBA" id="ARBA00009986"/>
    </source>
</evidence>
<comment type="similarity">
    <text evidence="1 4">Belongs to the aldehyde dehydrogenase family.</text>
</comment>
<evidence type="ECO:0000256" key="2">
    <source>
        <dbReference type="ARBA" id="ARBA00023002"/>
    </source>
</evidence>
<protein>
    <submittedName>
        <fullName evidence="6">NAD-dependent succinate-semialdehyde dehydrogenase</fullName>
    </submittedName>
</protein>
<sequence length="429" mass="45859">MSRRKKTRGFTSGYSNSANTSAHRLILENLEALARILTAEQGKPLSESRTEIAYAASFVEWFSEEAKRIYGDVIAAQSTEQRILVLKQPIGVCVAITPWNFPAAMITRKAAAALAAGCTLVIKPASQTPLTAFALCELAVRAGIPPGVLSCITGSASEIGDELTTNPLVKKLSFTGSTEIGKKLLAQCASTVKATSMELGGNAPFIVFEDANLDRAVEGAIASKFRNSGQTCVCSNRFLIHEKVYEPFLKKMTAATAALRVGNGFDPETQIGPLIDKAAVKNIQSMLADAVSKGAKILVGGKASSLGETFFEPTVLSDATPDMQVFQEEIFGPVAPIATFKSEADAIQLANSTPYGLAAYFYGQDLNRIFRVAEALEYGMIGINESRISTEVAPFGGIKQSGHGREGSKYGINDYIEIKYLCMGGIRHS</sequence>
<reference evidence="6" key="1">
    <citation type="submission" date="2020-09" db="EMBL/GenBank/DDBJ databases">
        <authorList>
            <person name="Yoon J.-W."/>
        </authorList>
    </citation>
    <scope>NUCLEOTIDE SEQUENCE</scope>
    <source>
        <strain evidence="6">KMU-158</strain>
    </source>
</reference>
<dbReference type="InterPro" id="IPR016162">
    <property type="entry name" value="Ald_DH_N"/>
</dbReference>
<evidence type="ECO:0000256" key="3">
    <source>
        <dbReference type="PROSITE-ProRule" id="PRU10007"/>
    </source>
</evidence>
<dbReference type="InterPro" id="IPR016160">
    <property type="entry name" value="Ald_DH_CS_CYS"/>
</dbReference>
<accession>A0A927GYB3</accession>
<evidence type="ECO:0000313" key="6">
    <source>
        <dbReference type="EMBL" id="MBD2860269.1"/>
    </source>
</evidence>
<dbReference type="InterPro" id="IPR016161">
    <property type="entry name" value="Ald_DH/histidinol_DH"/>
</dbReference>
<feature type="domain" description="Aldehyde dehydrogenase" evidence="5">
    <location>
        <begin position="22"/>
        <end position="420"/>
    </location>
</feature>
<dbReference type="FunFam" id="3.40.309.10:FF:000004">
    <property type="entry name" value="Succinate-semialdehyde dehydrogenase I"/>
    <property type="match status" value="1"/>
</dbReference>
<evidence type="ECO:0000313" key="7">
    <source>
        <dbReference type="Proteomes" id="UP000610558"/>
    </source>
</evidence>
<dbReference type="PANTHER" id="PTHR43353:SF5">
    <property type="entry name" value="SUCCINATE-SEMIALDEHYDE DEHYDROGENASE, MITOCHONDRIAL"/>
    <property type="match status" value="1"/>
</dbReference>
<dbReference type="GO" id="GO:0004777">
    <property type="term" value="F:succinate-semialdehyde dehydrogenase (NAD+) activity"/>
    <property type="evidence" value="ECO:0007669"/>
    <property type="project" value="TreeGrafter"/>
</dbReference>
<dbReference type="InterPro" id="IPR050740">
    <property type="entry name" value="Aldehyde_DH_Superfamily"/>
</dbReference>
<name>A0A927GYB3_9GAMM</name>
<dbReference type="EMBL" id="JACXLD010000020">
    <property type="protein sequence ID" value="MBD2860269.1"/>
    <property type="molecule type" value="Genomic_DNA"/>
</dbReference>
<dbReference type="GO" id="GO:0005829">
    <property type="term" value="C:cytosol"/>
    <property type="evidence" value="ECO:0007669"/>
    <property type="project" value="TreeGrafter"/>
</dbReference>
<dbReference type="Gene3D" id="3.40.605.10">
    <property type="entry name" value="Aldehyde Dehydrogenase, Chain A, domain 1"/>
    <property type="match status" value="1"/>
</dbReference>
<organism evidence="6 7">
    <name type="scientific">Spongiibacter pelagi</name>
    <dbReference type="NCBI Taxonomy" id="2760804"/>
    <lineage>
        <taxon>Bacteria</taxon>
        <taxon>Pseudomonadati</taxon>
        <taxon>Pseudomonadota</taxon>
        <taxon>Gammaproteobacteria</taxon>
        <taxon>Cellvibrionales</taxon>
        <taxon>Spongiibacteraceae</taxon>
        <taxon>Spongiibacter</taxon>
    </lineage>
</organism>
<gene>
    <name evidence="6" type="ORF">IB286_14830</name>
</gene>
<dbReference type="InterPro" id="IPR016163">
    <property type="entry name" value="Ald_DH_C"/>
</dbReference>
<dbReference type="PROSITE" id="PS00687">
    <property type="entry name" value="ALDEHYDE_DEHYDR_GLU"/>
    <property type="match status" value="1"/>
</dbReference>
<keyword evidence="2 4" id="KW-0560">Oxidoreductase</keyword>
<dbReference type="PANTHER" id="PTHR43353">
    <property type="entry name" value="SUCCINATE-SEMIALDEHYDE DEHYDROGENASE, MITOCHONDRIAL"/>
    <property type="match status" value="1"/>
</dbReference>
<dbReference type="Proteomes" id="UP000610558">
    <property type="component" value="Unassembled WGS sequence"/>
</dbReference>
<dbReference type="Pfam" id="PF00171">
    <property type="entry name" value="Aldedh"/>
    <property type="match status" value="1"/>
</dbReference>
<dbReference type="PROSITE" id="PS00070">
    <property type="entry name" value="ALDEHYDE_DEHYDR_CYS"/>
    <property type="match status" value="1"/>
</dbReference>
<dbReference type="InterPro" id="IPR029510">
    <property type="entry name" value="Ald_DH_CS_GLU"/>
</dbReference>
<dbReference type="GO" id="GO:0009450">
    <property type="term" value="P:gamma-aminobutyric acid catabolic process"/>
    <property type="evidence" value="ECO:0007669"/>
    <property type="project" value="TreeGrafter"/>
</dbReference>
<dbReference type="Gene3D" id="3.40.309.10">
    <property type="entry name" value="Aldehyde Dehydrogenase, Chain A, domain 2"/>
    <property type="match status" value="1"/>
</dbReference>
<comment type="caution">
    <text evidence="6">The sequence shown here is derived from an EMBL/GenBank/DDBJ whole genome shotgun (WGS) entry which is preliminary data.</text>
</comment>
<proteinExistence type="inferred from homology"/>